<dbReference type="Gene3D" id="1.10.10.10">
    <property type="entry name" value="Winged helix-like DNA-binding domain superfamily/Winged helix DNA-binding domain"/>
    <property type="match status" value="1"/>
</dbReference>
<feature type="binding site" evidence="2">
    <location>
        <begin position="201"/>
        <end position="208"/>
    </location>
    <ligand>
        <name>ATP</name>
        <dbReference type="ChEBI" id="CHEBI:30616"/>
    </ligand>
</feature>
<reference evidence="5 6" key="1">
    <citation type="submission" date="2016-01" db="EMBL/GenBank/DDBJ databases">
        <authorList>
            <person name="Oliw E.H."/>
        </authorList>
    </citation>
    <scope>NUCLEOTIDE SEQUENCE [LARGE SCALE GENOMIC DNA]</scope>
    <source>
        <strain evidence="5 6">CMW7756B</strain>
    </source>
</reference>
<dbReference type="InterPro" id="IPR003812">
    <property type="entry name" value="Fido"/>
</dbReference>
<organism evidence="5">
    <name type="scientific">Veillonella atypica</name>
    <dbReference type="NCBI Taxonomy" id="39777"/>
    <lineage>
        <taxon>Bacteria</taxon>
        <taxon>Bacillati</taxon>
        <taxon>Bacillota</taxon>
        <taxon>Negativicutes</taxon>
        <taxon>Veillonellales</taxon>
        <taxon>Veillonellaceae</taxon>
        <taxon>Veillonella</taxon>
    </lineage>
</organism>
<name>A0A133RZU9_9FIRM</name>
<dbReference type="Proteomes" id="UP000070226">
    <property type="component" value="Unassembled WGS sequence"/>
</dbReference>
<dbReference type="Gene3D" id="1.10.3290.10">
    <property type="entry name" value="Fido-like domain"/>
    <property type="match status" value="1"/>
</dbReference>
<dbReference type="PANTHER" id="PTHR13504:SF38">
    <property type="entry name" value="FIDO DOMAIN-CONTAINING PROTEIN"/>
    <property type="match status" value="1"/>
</dbReference>
<dbReference type="GO" id="GO:0005524">
    <property type="term" value="F:ATP binding"/>
    <property type="evidence" value="ECO:0007669"/>
    <property type="project" value="UniProtKB-KW"/>
</dbReference>
<dbReference type="AlphaFoldDB" id="A0A133RZU9"/>
<protein>
    <submittedName>
        <fullName evidence="5">Fic family protein</fullName>
    </submittedName>
</protein>
<dbReference type="SUPFAM" id="SSF140931">
    <property type="entry name" value="Fic-like"/>
    <property type="match status" value="1"/>
</dbReference>
<comment type="caution">
    <text evidence="5">The sequence shown here is derived from an EMBL/GenBank/DDBJ whole genome shotgun (WGS) entry which is preliminary data.</text>
</comment>
<dbReference type="PATRIC" id="fig|39777.7.peg.1913"/>
<feature type="site" description="Important for autoinhibition of adenylyltransferase activity" evidence="3">
    <location>
        <position position="62"/>
    </location>
</feature>
<dbReference type="InterPro" id="IPR036597">
    <property type="entry name" value="Fido-like_dom_sf"/>
</dbReference>
<dbReference type="RefSeq" id="WP_060807994.1">
    <property type="nucleotide sequence ID" value="NZ_KQ958138.1"/>
</dbReference>
<dbReference type="InterPro" id="IPR036390">
    <property type="entry name" value="WH_DNA-bd_sf"/>
</dbReference>
<dbReference type="Pfam" id="PF02661">
    <property type="entry name" value="Fic"/>
    <property type="match status" value="1"/>
</dbReference>
<dbReference type="EMBL" id="LRQT01000121">
    <property type="protein sequence ID" value="KXA61301.1"/>
    <property type="molecule type" value="Genomic_DNA"/>
</dbReference>
<accession>A0A133RZU9</accession>
<dbReference type="SUPFAM" id="SSF46785">
    <property type="entry name" value="Winged helix' DNA-binding domain"/>
    <property type="match status" value="1"/>
</dbReference>
<dbReference type="PROSITE" id="PS51459">
    <property type="entry name" value="FIDO"/>
    <property type="match status" value="1"/>
</dbReference>
<evidence type="ECO:0000259" key="4">
    <source>
        <dbReference type="PROSITE" id="PS51459"/>
    </source>
</evidence>
<evidence type="ECO:0000256" key="2">
    <source>
        <dbReference type="PIRSR" id="PIRSR640198-2"/>
    </source>
</evidence>
<feature type="domain" description="Fido" evidence="4">
    <location>
        <begin position="108"/>
        <end position="266"/>
    </location>
</feature>
<keyword evidence="2" id="KW-0067">ATP-binding</keyword>
<feature type="binding site" evidence="2">
    <location>
        <begin position="239"/>
        <end position="240"/>
    </location>
    <ligand>
        <name>ATP</name>
        <dbReference type="ChEBI" id="CHEBI:30616"/>
    </ligand>
</feature>
<sequence length="358" mass="41073">MRSFDYRWLEDCLWDGEVVSLMSQIHEYKGRQDLFVSQRPSSVARLVEIAKVQSVESSNRIEGIVTTKARIRSLVADKTMPRNRDEEEIMGYRDVLNTVHENYEYIDLTRHIVLQLHRDLYAYSHKGIGGQYKNVQNLIIERLADGSERERFRPLSPYETPAAIDDFCHSINAVLQDKSVNPLLVIPVFIHDFLCIHPFNDGNGRMSRLLTTLLLYQNGYMIGKFISLEQKIERTKDSYYAALAQSGAGWHTGDEDIVPFVKYMLRVILAAYRDFESRIELLTTSLSAKDRIKIIISATIGKITKSGILEKQSDIAVSTVEKALKELVEEGFIERHGVGRSTFYVKVSQKISFHAKYI</sequence>
<evidence type="ECO:0000256" key="3">
    <source>
        <dbReference type="PIRSR" id="PIRSR640198-3"/>
    </source>
</evidence>
<evidence type="ECO:0000256" key="1">
    <source>
        <dbReference type="PIRSR" id="PIRSR640198-1"/>
    </source>
</evidence>
<gene>
    <name evidence="5" type="ORF">HMPREF3233_01947</name>
</gene>
<keyword evidence="2" id="KW-0547">Nucleotide-binding</keyword>
<feature type="active site" evidence="1">
    <location>
        <position position="197"/>
    </location>
</feature>
<dbReference type="InterPro" id="IPR036388">
    <property type="entry name" value="WH-like_DNA-bd_sf"/>
</dbReference>
<proteinExistence type="predicted"/>
<dbReference type="InterPro" id="IPR040198">
    <property type="entry name" value="Fido_containing"/>
</dbReference>
<evidence type="ECO:0000313" key="6">
    <source>
        <dbReference type="Proteomes" id="UP000070226"/>
    </source>
</evidence>
<evidence type="ECO:0000313" key="5">
    <source>
        <dbReference type="EMBL" id="KXA61301.1"/>
    </source>
</evidence>
<dbReference type="PANTHER" id="PTHR13504">
    <property type="entry name" value="FIDO DOMAIN-CONTAINING PROTEIN DDB_G0283145"/>
    <property type="match status" value="1"/>
</dbReference>